<keyword evidence="2" id="KW-1185">Reference proteome</keyword>
<organism evidence="1 2">
    <name type="scientific">Thelephora ganbajun</name>
    <name type="common">Ganba fungus</name>
    <dbReference type="NCBI Taxonomy" id="370292"/>
    <lineage>
        <taxon>Eukaryota</taxon>
        <taxon>Fungi</taxon>
        <taxon>Dikarya</taxon>
        <taxon>Basidiomycota</taxon>
        <taxon>Agaricomycotina</taxon>
        <taxon>Agaricomycetes</taxon>
        <taxon>Thelephorales</taxon>
        <taxon>Thelephoraceae</taxon>
        <taxon>Thelephora</taxon>
    </lineage>
</organism>
<proteinExistence type="predicted"/>
<name>A0ACB6Z9E1_THEGA</name>
<dbReference type="EMBL" id="MU118070">
    <property type="protein sequence ID" value="KAF9646020.1"/>
    <property type="molecule type" value="Genomic_DNA"/>
</dbReference>
<accession>A0ACB6Z9E1</accession>
<evidence type="ECO:0000313" key="1">
    <source>
        <dbReference type="EMBL" id="KAF9646020.1"/>
    </source>
</evidence>
<reference evidence="1" key="2">
    <citation type="journal article" date="2020" name="Nat. Commun.">
        <title>Large-scale genome sequencing of mycorrhizal fungi provides insights into the early evolution of symbiotic traits.</title>
        <authorList>
            <person name="Miyauchi S."/>
            <person name="Kiss E."/>
            <person name="Kuo A."/>
            <person name="Drula E."/>
            <person name="Kohler A."/>
            <person name="Sanchez-Garcia M."/>
            <person name="Morin E."/>
            <person name="Andreopoulos B."/>
            <person name="Barry K.W."/>
            <person name="Bonito G."/>
            <person name="Buee M."/>
            <person name="Carver A."/>
            <person name="Chen C."/>
            <person name="Cichocki N."/>
            <person name="Clum A."/>
            <person name="Culley D."/>
            <person name="Crous P.W."/>
            <person name="Fauchery L."/>
            <person name="Girlanda M."/>
            <person name="Hayes R.D."/>
            <person name="Keri Z."/>
            <person name="LaButti K."/>
            <person name="Lipzen A."/>
            <person name="Lombard V."/>
            <person name="Magnuson J."/>
            <person name="Maillard F."/>
            <person name="Murat C."/>
            <person name="Nolan M."/>
            <person name="Ohm R.A."/>
            <person name="Pangilinan J."/>
            <person name="Pereira M.F."/>
            <person name="Perotto S."/>
            <person name="Peter M."/>
            <person name="Pfister S."/>
            <person name="Riley R."/>
            <person name="Sitrit Y."/>
            <person name="Stielow J.B."/>
            <person name="Szollosi G."/>
            <person name="Zifcakova L."/>
            <person name="Stursova M."/>
            <person name="Spatafora J.W."/>
            <person name="Tedersoo L."/>
            <person name="Vaario L.M."/>
            <person name="Yamada A."/>
            <person name="Yan M."/>
            <person name="Wang P."/>
            <person name="Xu J."/>
            <person name="Bruns T."/>
            <person name="Baldrian P."/>
            <person name="Vilgalys R."/>
            <person name="Dunand C."/>
            <person name="Henrissat B."/>
            <person name="Grigoriev I.V."/>
            <person name="Hibbett D."/>
            <person name="Nagy L.G."/>
            <person name="Martin F.M."/>
        </authorList>
    </citation>
    <scope>NUCLEOTIDE SEQUENCE</scope>
    <source>
        <strain evidence="1">P2</strain>
    </source>
</reference>
<sequence length="94" mass="10515">MTLVVSMLVIVWSPVMHGNTCPVLPRDIPDRGLSPPLQIHLVFYPFVTKGLTFLSDSFDSMRVILVVRTIHDIPRGCLRDADLITQDGTLEPDD</sequence>
<dbReference type="Proteomes" id="UP000886501">
    <property type="component" value="Unassembled WGS sequence"/>
</dbReference>
<reference evidence="1" key="1">
    <citation type="submission" date="2019-10" db="EMBL/GenBank/DDBJ databases">
        <authorList>
            <consortium name="DOE Joint Genome Institute"/>
            <person name="Kuo A."/>
            <person name="Miyauchi S."/>
            <person name="Kiss E."/>
            <person name="Drula E."/>
            <person name="Kohler A."/>
            <person name="Sanchez-Garcia M."/>
            <person name="Andreopoulos B."/>
            <person name="Barry K.W."/>
            <person name="Bonito G."/>
            <person name="Buee M."/>
            <person name="Carver A."/>
            <person name="Chen C."/>
            <person name="Cichocki N."/>
            <person name="Clum A."/>
            <person name="Culley D."/>
            <person name="Crous P.W."/>
            <person name="Fauchery L."/>
            <person name="Girlanda M."/>
            <person name="Hayes R."/>
            <person name="Keri Z."/>
            <person name="Labutti K."/>
            <person name="Lipzen A."/>
            <person name="Lombard V."/>
            <person name="Magnuson J."/>
            <person name="Maillard F."/>
            <person name="Morin E."/>
            <person name="Murat C."/>
            <person name="Nolan M."/>
            <person name="Ohm R."/>
            <person name="Pangilinan J."/>
            <person name="Pereira M."/>
            <person name="Perotto S."/>
            <person name="Peter M."/>
            <person name="Riley R."/>
            <person name="Sitrit Y."/>
            <person name="Stielow B."/>
            <person name="Szollosi G."/>
            <person name="Zifcakova L."/>
            <person name="Stursova M."/>
            <person name="Spatafora J.W."/>
            <person name="Tedersoo L."/>
            <person name="Vaario L.-M."/>
            <person name="Yamada A."/>
            <person name="Yan M."/>
            <person name="Wang P."/>
            <person name="Xu J."/>
            <person name="Bruns T."/>
            <person name="Baldrian P."/>
            <person name="Vilgalys R."/>
            <person name="Henrissat B."/>
            <person name="Grigoriev I.V."/>
            <person name="Hibbett D."/>
            <person name="Nagy L.G."/>
            <person name="Martin F.M."/>
        </authorList>
    </citation>
    <scope>NUCLEOTIDE SEQUENCE</scope>
    <source>
        <strain evidence="1">P2</strain>
    </source>
</reference>
<protein>
    <submittedName>
        <fullName evidence="1">Uncharacterized protein</fullName>
    </submittedName>
</protein>
<comment type="caution">
    <text evidence="1">The sequence shown here is derived from an EMBL/GenBank/DDBJ whole genome shotgun (WGS) entry which is preliminary data.</text>
</comment>
<gene>
    <name evidence="1" type="ORF">BDM02DRAFT_3119343</name>
</gene>
<evidence type="ECO:0000313" key="2">
    <source>
        <dbReference type="Proteomes" id="UP000886501"/>
    </source>
</evidence>